<dbReference type="InterPro" id="IPR036691">
    <property type="entry name" value="Endo/exonu/phosph_ase_sf"/>
</dbReference>
<feature type="chain" id="PRO_5038456742" description="Endonuclease" evidence="3">
    <location>
        <begin position="41"/>
        <end position="1248"/>
    </location>
</feature>
<organism evidence="8 9">
    <name type="scientific">Alkalicoccus urumqiensis</name>
    <name type="common">Bacillus urumqiensis</name>
    <dbReference type="NCBI Taxonomy" id="1548213"/>
    <lineage>
        <taxon>Bacteria</taxon>
        <taxon>Bacillati</taxon>
        <taxon>Bacillota</taxon>
        <taxon>Bacilli</taxon>
        <taxon>Bacillales</taxon>
        <taxon>Bacillaceae</taxon>
        <taxon>Alkalicoccus</taxon>
    </lineage>
</organism>
<evidence type="ECO:0000259" key="5">
    <source>
        <dbReference type="Pfam" id="PF13290"/>
    </source>
</evidence>
<evidence type="ECO:0000256" key="2">
    <source>
        <dbReference type="SAM" id="MobiDB-lite"/>
    </source>
</evidence>
<dbReference type="PANTHER" id="PTHR42834">
    <property type="entry name" value="ENDONUCLEASE/EXONUCLEASE/PHOSPHATASE FAMILY PROTEIN (AFU_ORTHOLOGUE AFUA_3G09210)"/>
    <property type="match status" value="1"/>
</dbReference>
<feature type="domain" description="GH29D-like beta-sandwich" evidence="5">
    <location>
        <begin position="349"/>
        <end position="414"/>
    </location>
</feature>
<dbReference type="EMBL" id="PVNS01000001">
    <property type="protein sequence ID" value="PRO67022.1"/>
    <property type="molecule type" value="Genomic_DNA"/>
</dbReference>
<dbReference type="InterPro" id="IPR013783">
    <property type="entry name" value="Ig-like_fold"/>
</dbReference>
<evidence type="ECO:0000313" key="9">
    <source>
        <dbReference type="Proteomes" id="UP000243650"/>
    </source>
</evidence>
<evidence type="ECO:0008006" key="10">
    <source>
        <dbReference type="Google" id="ProtNLM"/>
    </source>
</evidence>
<gene>
    <name evidence="8" type="ORF">C6I21_00190</name>
</gene>
<dbReference type="Pfam" id="PF19580">
    <property type="entry name" value="Exo_endo_phos_3"/>
    <property type="match status" value="1"/>
</dbReference>
<dbReference type="InterPro" id="IPR059177">
    <property type="entry name" value="GH29D-like_dom"/>
</dbReference>
<evidence type="ECO:0000259" key="6">
    <source>
        <dbReference type="Pfam" id="PF16403"/>
    </source>
</evidence>
<feature type="region of interest" description="Disordered" evidence="2">
    <location>
        <begin position="41"/>
        <end position="69"/>
    </location>
</feature>
<feature type="domain" description="Endonuclease/exonuclease/phosphatase" evidence="7">
    <location>
        <begin position="826"/>
        <end position="965"/>
    </location>
</feature>
<evidence type="ECO:0000259" key="7">
    <source>
        <dbReference type="Pfam" id="PF19580"/>
    </source>
</evidence>
<proteinExistence type="predicted"/>
<dbReference type="InterPro" id="IPR032179">
    <property type="entry name" value="Cry22Aa_Ig-like"/>
</dbReference>
<dbReference type="PANTHER" id="PTHR42834:SF1">
    <property type="entry name" value="ENDONUCLEASE_EXONUCLEASE_PHOSPHATASE FAMILY PROTEIN (AFU_ORTHOLOGUE AFUA_3G09210)"/>
    <property type="match status" value="1"/>
</dbReference>
<feature type="signal peptide" evidence="3">
    <location>
        <begin position="1"/>
        <end position="40"/>
    </location>
</feature>
<dbReference type="InterPro" id="IPR005135">
    <property type="entry name" value="Endo/exonuclease/phosphatase"/>
</dbReference>
<dbReference type="OrthoDB" id="9801679at2"/>
<feature type="compositionally biased region" description="Low complexity" evidence="2">
    <location>
        <begin position="41"/>
        <end position="66"/>
    </location>
</feature>
<accession>A0A2P6ML65</accession>
<dbReference type="GO" id="GO:0016798">
    <property type="term" value="F:hydrolase activity, acting on glycosyl bonds"/>
    <property type="evidence" value="ECO:0007669"/>
    <property type="project" value="InterPro"/>
</dbReference>
<dbReference type="InterPro" id="IPR008979">
    <property type="entry name" value="Galactose-bd-like_sf"/>
</dbReference>
<evidence type="ECO:0000256" key="3">
    <source>
        <dbReference type="SAM" id="SignalP"/>
    </source>
</evidence>
<protein>
    <recommendedName>
        <fullName evidence="10">Endonuclease</fullName>
    </recommendedName>
</protein>
<sequence>MLTLNYIIPGEECYVARFRRTTAGLLSAALLFSAAAPAAAQGGPPAHAKNGGPPAHAQAGGPPDHAQGPKREVEGLEWIDASTFIIDFDKTAPPGLPLERYADISFQLDGDAPEVVNRTYDSDDKSLVTVHLSGELTTEGTLIINGYEAPFDFAEEEEDTGPSILDVRQEAIGTDQTVSGIVTAAEEAGGQTNMYIQDDSAAILVRGAGLGDQYDRGDLVEFEGELNQFRDMLQILVDDSEMLEEDAGEIEPELVDATFFDGGQDDIEAKLITVEDLTLTYDDFNDYDAETPAGAMRVLGSLVDLEETTYDEMTGVVNYHFYENKLMPRDELDVVKDATLTRPAQASEPSGTIPSGTEVTLSSPSEDAVIYYTLDGSDPTIGSAVYDGPITITEETTLKTMAVADGLSESEVLTYTYGIALEAGEATIADIQGEGHVSPYEGQTVRDVPGIVTHTENNAFYMQMAESDGNLNTSEGMFVYLSGHDVEVGDEVHVDGTVAEWEQDGYDDNDDLRTTQISGSNADVISSGNELPAPIVIGVDREIPEELIANIDEYDIETGEGFNAETNAIDFYESLENMRIEIPGQVTVTGPQKYQELTVVSEEWDLENRTPTGGVYLEENPEAGPELNTEIMFVNVPYGTVAKTGDYFDEGVTGVMSYNFGNFKVEPTEELPELMDGGNERRDETTIEFNEDELTVATYNVENYDQSQTEKTQKLAASMADELNAPDIMTLVEVMDNSGESDDGVTSADENYEALAEAIADLGGPNYAYTESAPIDGLDGGIPGGNIRVGHMYRTDRVELPDTSVAPSGEGVTIEADGSLSHGTGFIDPQNDAFQSSRKPVVTEFSFKGEPVYVIGNHWNSKRGDLAAYGMEQPALQGSRDQRQAIAEVVGGFVADLNEANEQPNVVALGDFNDFPWSEPVETLADLGGMYNTIFELPRNEQYTYNYNGNSQSLDSILISEHLQDGLDVDFMNINSEFMEVHGRASDHDPAMVQLVIPDIDPDYDMGDVTAPEITFEDDALNSDPTVTINQGDDFTAPAVTAEDNVDGDLTDQVTVSGDDFDTNKSGTYTVRYEVTDSSGNTAVKNLTVEVLFEGTDIAELENAGFEAWTDGLPDNWFGGATNIAQSRTIQSSDAFDGEYAAQLVNESTSHNRFTTQRYSIEEGATYEVTFQAKGNGEIRNAMFAEGLHGNNYSGYSAYTTLTGGDWTEITWEYEAPGSTEAELIISLRNTDADGILVDNVEITKTSN</sequence>
<dbReference type="Gene3D" id="2.60.40.10">
    <property type="entry name" value="Immunoglobulins"/>
    <property type="match status" value="1"/>
</dbReference>
<dbReference type="InterPro" id="IPR003305">
    <property type="entry name" value="CenC_carb-bd"/>
</dbReference>
<name>A0A2P6ML65_ALKUR</name>
<dbReference type="Gene3D" id="2.60.120.260">
    <property type="entry name" value="Galactose-binding domain-like"/>
    <property type="match status" value="1"/>
</dbReference>
<dbReference type="SUPFAM" id="SSF56219">
    <property type="entry name" value="DNase I-like"/>
    <property type="match status" value="1"/>
</dbReference>
<dbReference type="Proteomes" id="UP000243650">
    <property type="component" value="Unassembled WGS sequence"/>
</dbReference>
<comment type="caution">
    <text evidence="8">The sequence shown here is derived from an EMBL/GenBank/DDBJ whole genome shotgun (WGS) entry which is preliminary data.</text>
</comment>
<feature type="domain" description="Pesticidal crystal protein Cry22Aa Ig-like" evidence="6">
    <location>
        <begin position="1021"/>
        <end position="1091"/>
    </location>
</feature>
<dbReference type="Pfam" id="PF16403">
    <property type="entry name" value="Bact_surface_Ig-like"/>
    <property type="match status" value="1"/>
</dbReference>
<evidence type="ECO:0000313" key="8">
    <source>
        <dbReference type="EMBL" id="PRO67022.1"/>
    </source>
</evidence>
<dbReference type="AlphaFoldDB" id="A0A2P6ML65"/>
<evidence type="ECO:0000259" key="4">
    <source>
        <dbReference type="Pfam" id="PF02018"/>
    </source>
</evidence>
<keyword evidence="9" id="KW-1185">Reference proteome</keyword>
<dbReference type="Pfam" id="PF13290">
    <property type="entry name" value="CHB_HEX_C_1"/>
    <property type="match status" value="1"/>
</dbReference>
<dbReference type="Pfam" id="PF02018">
    <property type="entry name" value="CBM_4_9"/>
    <property type="match status" value="1"/>
</dbReference>
<feature type="domain" description="CBM-cenC" evidence="4">
    <location>
        <begin position="1102"/>
        <end position="1228"/>
    </location>
</feature>
<dbReference type="CDD" id="cd04486">
    <property type="entry name" value="YhcR_OBF_like"/>
    <property type="match status" value="1"/>
</dbReference>
<keyword evidence="1" id="KW-0378">Hydrolase</keyword>
<keyword evidence="3" id="KW-0732">Signal</keyword>
<reference evidence="8 9" key="1">
    <citation type="submission" date="2018-03" db="EMBL/GenBank/DDBJ databases">
        <title>Bacillus urumqiensis sp. nov., a moderately haloalkaliphilic bacterium isolated from a salt lake.</title>
        <authorList>
            <person name="Zhao B."/>
            <person name="Liao Z."/>
        </authorList>
    </citation>
    <scope>NUCLEOTIDE SEQUENCE [LARGE SCALE GENOMIC DNA]</scope>
    <source>
        <strain evidence="8 9">BZ-SZ-XJ18</strain>
    </source>
</reference>
<dbReference type="SUPFAM" id="SSF49785">
    <property type="entry name" value="Galactose-binding domain-like"/>
    <property type="match status" value="1"/>
</dbReference>
<dbReference type="Gene3D" id="3.60.10.10">
    <property type="entry name" value="Endonuclease/exonuclease/phosphatase"/>
    <property type="match status" value="1"/>
</dbReference>
<evidence type="ECO:0000256" key="1">
    <source>
        <dbReference type="ARBA" id="ARBA00022801"/>
    </source>
</evidence>